<dbReference type="EC" id="3.4.-.-" evidence="8"/>
<proteinExistence type="inferred from homology"/>
<comment type="caution">
    <text evidence="9">The sequence shown here is derived from an EMBL/GenBank/DDBJ whole genome shotgun (WGS) entry which is preliminary data.</text>
</comment>
<evidence type="ECO:0000256" key="2">
    <source>
        <dbReference type="ARBA" id="ARBA00022670"/>
    </source>
</evidence>
<evidence type="ECO:0000256" key="7">
    <source>
        <dbReference type="ARBA" id="ARBA00023239"/>
    </source>
</evidence>
<organism evidence="9 10">
    <name type="scientific">Micrococcus luteus</name>
    <name type="common">Micrococcus lysodeikticus</name>
    <dbReference type="NCBI Taxonomy" id="1270"/>
    <lineage>
        <taxon>Bacteria</taxon>
        <taxon>Bacillati</taxon>
        <taxon>Actinomycetota</taxon>
        <taxon>Actinomycetes</taxon>
        <taxon>Micrococcales</taxon>
        <taxon>Micrococcaceae</taxon>
        <taxon>Micrococcus</taxon>
    </lineage>
</organism>
<keyword evidence="3" id="KW-0227">DNA damage</keyword>
<keyword evidence="5" id="KW-0190">Covalent protein-DNA linkage</keyword>
<dbReference type="GO" id="GO:0106300">
    <property type="term" value="P:protein-DNA covalent cross-linking repair"/>
    <property type="evidence" value="ECO:0007669"/>
    <property type="project" value="InterPro"/>
</dbReference>
<reference evidence="9" key="1">
    <citation type="submission" date="2023-06" db="EMBL/GenBank/DDBJ databases">
        <title>lsaBGC provides a comprehensive framework for evolutionary analysis of biosynthetic gene clusters within focal taxa.</title>
        <authorList>
            <person name="Salamzade R."/>
            <person name="Sandstrom S."/>
            <person name="Kalan L.R."/>
        </authorList>
    </citation>
    <scope>NUCLEOTIDE SEQUENCE</scope>
    <source>
        <strain evidence="9">P3-SID899</strain>
    </source>
</reference>
<keyword evidence="4 8" id="KW-0378">Hydrolase</keyword>
<protein>
    <recommendedName>
        <fullName evidence="8">Abasic site processing protein</fullName>
        <ecNumber evidence="8">3.4.-.-</ecNumber>
    </recommendedName>
</protein>
<keyword evidence="2 8" id="KW-0645">Protease</keyword>
<dbReference type="EMBL" id="JALXKZ020000001">
    <property type="protein sequence ID" value="MCV7627768.1"/>
    <property type="molecule type" value="Genomic_DNA"/>
</dbReference>
<evidence type="ECO:0000256" key="5">
    <source>
        <dbReference type="ARBA" id="ARBA00023124"/>
    </source>
</evidence>
<dbReference type="AlphaFoldDB" id="A0AAP3AH21"/>
<evidence type="ECO:0000256" key="8">
    <source>
        <dbReference type="RuleBase" id="RU364100"/>
    </source>
</evidence>
<name>A0AAP3AH21_MICLU</name>
<dbReference type="Pfam" id="PF02586">
    <property type="entry name" value="SRAP"/>
    <property type="match status" value="1"/>
</dbReference>
<dbReference type="InterPro" id="IPR003738">
    <property type="entry name" value="SRAP"/>
</dbReference>
<evidence type="ECO:0000313" key="9">
    <source>
        <dbReference type="EMBL" id="MCV7627768.1"/>
    </source>
</evidence>
<dbReference type="PANTHER" id="PTHR13604">
    <property type="entry name" value="DC12-RELATED"/>
    <property type="match status" value="1"/>
</dbReference>
<evidence type="ECO:0000256" key="3">
    <source>
        <dbReference type="ARBA" id="ARBA00022763"/>
    </source>
</evidence>
<dbReference type="GO" id="GO:0008233">
    <property type="term" value="F:peptidase activity"/>
    <property type="evidence" value="ECO:0007669"/>
    <property type="project" value="UniProtKB-KW"/>
</dbReference>
<dbReference type="Proteomes" id="UP001205867">
    <property type="component" value="Unassembled WGS sequence"/>
</dbReference>
<evidence type="ECO:0000256" key="6">
    <source>
        <dbReference type="ARBA" id="ARBA00023125"/>
    </source>
</evidence>
<evidence type="ECO:0000256" key="1">
    <source>
        <dbReference type="ARBA" id="ARBA00008136"/>
    </source>
</evidence>
<gene>
    <name evidence="9" type="ORF">M3A82_000165</name>
</gene>
<evidence type="ECO:0000256" key="4">
    <source>
        <dbReference type="ARBA" id="ARBA00022801"/>
    </source>
</evidence>
<dbReference type="GO" id="GO:0006508">
    <property type="term" value="P:proteolysis"/>
    <property type="evidence" value="ECO:0007669"/>
    <property type="project" value="UniProtKB-KW"/>
</dbReference>
<dbReference type="InterPro" id="IPR036590">
    <property type="entry name" value="SRAP-like"/>
</dbReference>
<comment type="similarity">
    <text evidence="1 8">Belongs to the SOS response-associated peptidase family.</text>
</comment>
<dbReference type="RefSeq" id="WP_336264832.1">
    <property type="nucleotide sequence ID" value="NZ_CP176570.1"/>
</dbReference>
<sequence>MCGRYVMARATSDLVALGDAEANEDLVLRQSWNVAPTAEVPILVAHADDVGVGGSGGGDGGAGAGVTRRIHVARWGLVPPWAKELSVGSRAFNARSETVASKPTFRAAVRARRCAVPVEGYYEWKTPEPGAKGPDGRAAKKQPYYVHPAGAGDGEGPVIWFAGLYEWWQDPEAKAAGEDAWVLSTTILTMAAPDADDDEPVLAALGQLHDRLPVPMDAETMDRWLTPDTLGSAEEADALVGQVCAGAYDVAAGWSLRPVGGAVGNVRNNGPELIQKMREQQGTLL</sequence>
<dbReference type="GO" id="GO:0003697">
    <property type="term" value="F:single-stranded DNA binding"/>
    <property type="evidence" value="ECO:0007669"/>
    <property type="project" value="InterPro"/>
</dbReference>
<keyword evidence="6" id="KW-0238">DNA-binding</keyword>
<dbReference type="Gene3D" id="3.90.1680.10">
    <property type="entry name" value="SOS response associated peptidase-like"/>
    <property type="match status" value="1"/>
</dbReference>
<keyword evidence="7" id="KW-0456">Lyase</keyword>
<accession>A0AAP3AH21</accession>
<evidence type="ECO:0000313" key="10">
    <source>
        <dbReference type="Proteomes" id="UP001205867"/>
    </source>
</evidence>
<dbReference type="SUPFAM" id="SSF143081">
    <property type="entry name" value="BB1717-like"/>
    <property type="match status" value="1"/>
</dbReference>
<dbReference type="GO" id="GO:0016829">
    <property type="term" value="F:lyase activity"/>
    <property type="evidence" value="ECO:0007669"/>
    <property type="project" value="UniProtKB-KW"/>
</dbReference>
<dbReference type="PANTHER" id="PTHR13604:SF0">
    <property type="entry name" value="ABASIC SITE PROCESSING PROTEIN HMCES"/>
    <property type="match status" value="1"/>
</dbReference>